<evidence type="ECO:0000256" key="1">
    <source>
        <dbReference type="ARBA" id="ARBA00022741"/>
    </source>
</evidence>
<dbReference type="RefSeq" id="WP_366179845.1">
    <property type="nucleotide sequence ID" value="NZ_CP159989.1"/>
</dbReference>
<sequence length="334" mass="36630">MENHRTPRPRSSGREDDADGDRAVGPRQDTVPIEIPRIDEEAPPVAPATSPQMIIVTGMSGAGRSRAANALEDLDWYVVDNLPPQLLPALAGMMTTVGAGVHRLAAVVDVRSREFFAHFMRYLAELREGGTNVRVLFLDASDAVLVRRFESSRRPHPLQGTSSILDGIEHERTLLGGLKGAADMVIDTTDLSVHDLARRVRDLVATESDLALRVNIMSFGFKYGLPVDADHVLDVRFIPNPYWVSELRHLTGRDGPVAEYVFRQPGAAAFVDGYADLLAPALPHYVDELKPNVTIAVGCTGGKHRSVASAERLSAHLRSRGFRVNTQHRDLGRE</sequence>
<dbReference type="Pfam" id="PF03668">
    <property type="entry name" value="RapZ-like_N"/>
    <property type="match status" value="1"/>
</dbReference>
<evidence type="ECO:0000256" key="3">
    <source>
        <dbReference type="ARBA" id="ARBA00023134"/>
    </source>
</evidence>
<feature type="domain" description="RapZ C-terminal" evidence="7">
    <location>
        <begin position="213"/>
        <end position="331"/>
    </location>
</feature>
<keyword evidence="1 4" id="KW-0547">Nucleotide-binding</keyword>
<name>A0AAU8MZI9_9ACTO</name>
<protein>
    <submittedName>
        <fullName evidence="8">RNase adapter RapZ</fullName>
    </submittedName>
</protein>
<evidence type="ECO:0000313" key="8">
    <source>
        <dbReference type="EMBL" id="XCP81582.1"/>
    </source>
</evidence>
<feature type="binding site" evidence="4">
    <location>
        <begin position="109"/>
        <end position="112"/>
    </location>
    <ligand>
        <name>GTP</name>
        <dbReference type="ChEBI" id="CHEBI:37565"/>
    </ligand>
</feature>
<dbReference type="AlphaFoldDB" id="A0AAU8MZI9"/>
<feature type="compositionally biased region" description="Basic and acidic residues" evidence="5">
    <location>
        <begin position="12"/>
        <end position="24"/>
    </location>
</feature>
<keyword evidence="2 4" id="KW-0067">ATP-binding</keyword>
<reference evidence="8" key="1">
    <citation type="submission" date="2024-05" db="EMBL/GenBank/DDBJ databases">
        <title>Draft genome assemblies of 36 bacteria isolated from hibernating arctic ground squirrels.</title>
        <authorList>
            <person name="McKee H."/>
            <person name="Mullen L."/>
            <person name="Drown D.M."/>
            <person name="Duddleston K.N."/>
        </authorList>
    </citation>
    <scope>NUCLEOTIDE SEQUENCE</scope>
    <source>
        <strain evidence="8">AR004</strain>
    </source>
</reference>
<gene>
    <name evidence="8" type="primary">rapZ</name>
    <name evidence="8" type="ORF">ABXS69_05900</name>
</gene>
<dbReference type="InterPro" id="IPR053931">
    <property type="entry name" value="RapZ_C"/>
</dbReference>
<dbReference type="PANTHER" id="PTHR30448:SF0">
    <property type="entry name" value="RNASE ADAPTER PROTEIN RAPZ"/>
    <property type="match status" value="1"/>
</dbReference>
<feature type="binding site" evidence="4">
    <location>
        <begin position="58"/>
        <end position="65"/>
    </location>
    <ligand>
        <name>ATP</name>
        <dbReference type="ChEBI" id="CHEBI:30616"/>
    </ligand>
</feature>
<dbReference type="GO" id="GO:0005524">
    <property type="term" value="F:ATP binding"/>
    <property type="evidence" value="ECO:0007669"/>
    <property type="project" value="UniProtKB-UniRule"/>
</dbReference>
<dbReference type="PIRSF" id="PIRSF005052">
    <property type="entry name" value="P-loopkin"/>
    <property type="match status" value="1"/>
</dbReference>
<evidence type="ECO:0000256" key="5">
    <source>
        <dbReference type="SAM" id="MobiDB-lite"/>
    </source>
</evidence>
<dbReference type="SUPFAM" id="SSF52540">
    <property type="entry name" value="P-loop containing nucleoside triphosphate hydrolases"/>
    <property type="match status" value="1"/>
</dbReference>
<dbReference type="PANTHER" id="PTHR30448">
    <property type="entry name" value="RNASE ADAPTER PROTEIN RAPZ"/>
    <property type="match status" value="1"/>
</dbReference>
<accession>A0AAU8MZI9</accession>
<evidence type="ECO:0000256" key="2">
    <source>
        <dbReference type="ARBA" id="ARBA00022840"/>
    </source>
</evidence>
<evidence type="ECO:0000256" key="4">
    <source>
        <dbReference type="HAMAP-Rule" id="MF_00636"/>
    </source>
</evidence>
<dbReference type="NCBIfam" id="NF003828">
    <property type="entry name" value="PRK05416.1"/>
    <property type="match status" value="1"/>
</dbReference>
<dbReference type="Gene3D" id="3.40.50.300">
    <property type="entry name" value="P-loop containing nucleotide triphosphate hydrolases"/>
    <property type="match status" value="1"/>
</dbReference>
<evidence type="ECO:0000259" key="7">
    <source>
        <dbReference type="Pfam" id="PF22740"/>
    </source>
</evidence>
<evidence type="ECO:0000259" key="6">
    <source>
        <dbReference type="Pfam" id="PF03668"/>
    </source>
</evidence>
<dbReference type="Pfam" id="PF22740">
    <property type="entry name" value="PapZ_C"/>
    <property type="match status" value="1"/>
</dbReference>
<feature type="domain" description="RapZ-like N-terminal" evidence="6">
    <location>
        <begin position="52"/>
        <end position="207"/>
    </location>
</feature>
<dbReference type="HAMAP" id="MF_00636">
    <property type="entry name" value="RapZ_like"/>
    <property type="match status" value="1"/>
</dbReference>
<dbReference type="EMBL" id="CP159989">
    <property type="protein sequence ID" value="XCP81582.1"/>
    <property type="molecule type" value="Genomic_DNA"/>
</dbReference>
<organism evidence="8">
    <name type="scientific">Actinomyces timonensis</name>
    <dbReference type="NCBI Taxonomy" id="1288391"/>
    <lineage>
        <taxon>Bacteria</taxon>
        <taxon>Bacillati</taxon>
        <taxon>Actinomycetota</taxon>
        <taxon>Actinomycetes</taxon>
        <taxon>Actinomycetales</taxon>
        <taxon>Actinomycetaceae</taxon>
        <taxon>Actinomyces</taxon>
    </lineage>
</organism>
<keyword evidence="3 4" id="KW-0342">GTP-binding</keyword>
<proteinExistence type="inferred from homology"/>
<dbReference type="InterPro" id="IPR005337">
    <property type="entry name" value="RapZ-like"/>
</dbReference>
<dbReference type="InterPro" id="IPR027417">
    <property type="entry name" value="P-loop_NTPase"/>
</dbReference>
<dbReference type="InterPro" id="IPR053930">
    <property type="entry name" value="RapZ-like_N"/>
</dbReference>
<dbReference type="GO" id="GO:0005525">
    <property type="term" value="F:GTP binding"/>
    <property type="evidence" value="ECO:0007669"/>
    <property type="project" value="UniProtKB-UniRule"/>
</dbReference>
<feature type="region of interest" description="Disordered" evidence="5">
    <location>
        <begin position="1"/>
        <end position="33"/>
    </location>
</feature>